<reference evidence="2 3" key="1">
    <citation type="submission" date="2018-11" db="EMBL/GenBank/DDBJ databases">
        <authorList>
            <consortium name="Pathogen Informatics"/>
        </authorList>
    </citation>
    <scope>NUCLEOTIDE SEQUENCE [LARGE SCALE GENOMIC DNA]</scope>
    <source>
        <strain evidence="2 3">NST_G2</strain>
    </source>
</reference>
<organism evidence="2 3">
    <name type="scientific">Schistocephalus solidus</name>
    <name type="common">Tapeworm</name>
    <dbReference type="NCBI Taxonomy" id="70667"/>
    <lineage>
        <taxon>Eukaryota</taxon>
        <taxon>Metazoa</taxon>
        <taxon>Spiralia</taxon>
        <taxon>Lophotrochozoa</taxon>
        <taxon>Platyhelminthes</taxon>
        <taxon>Cestoda</taxon>
        <taxon>Eucestoda</taxon>
        <taxon>Diphyllobothriidea</taxon>
        <taxon>Diphyllobothriidae</taxon>
        <taxon>Schistocephalus</taxon>
    </lineage>
</organism>
<evidence type="ECO:0000256" key="1">
    <source>
        <dbReference type="SAM" id="MobiDB-lite"/>
    </source>
</evidence>
<dbReference type="AlphaFoldDB" id="A0A3P7DRW7"/>
<feature type="region of interest" description="Disordered" evidence="1">
    <location>
        <begin position="1"/>
        <end position="45"/>
    </location>
</feature>
<keyword evidence="3" id="KW-1185">Reference proteome</keyword>
<name>A0A3P7DRW7_SCHSO</name>
<proteinExistence type="predicted"/>
<evidence type="ECO:0000313" key="2">
    <source>
        <dbReference type="EMBL" id="VDM06384.1"/>
    </source>
</evidence>
<accession>A0A3P7DRW7</accession>
<dbReference type="Proteomes" id="UP000275846">
    <property type="component" value="Unassembled WGS sequence"/>
</dbReference>
<sequence length="123" mass="14153">MGFDDDDDDVESDDEDDDGVDKDDDDYDYEDYEDNDDDEEDDVVDDDDAAVDDYALCTYSLIQIVFKHITISSKVCTAVSSRMYFLTYHTKCRVTMRECQLNNIFTHYSSMCKSLHDTDAAIS</sequence>
<evidence type="ECO:0000313" key="3">
    <source>
        <dbReference type="Proteomes" id="UP000275846"/>
    </source>
</evidence>
<dbReference type="EMBL" id="UYSU01051290">
    <property type="protein sequence ID" value="VDM06384.1"/>
    <property type="molecule type" value="Genomic_DNA"/>
</dbReference>
<gene>
    <name evidence="2" type="ORF">SSLN_LOCUS19998</name>
</gene>
<protein>
    <submittedName>
        <fullName evidence="2">Uncharacterized protein</fullName>
    </submittedName>
</protein>